<dbReference type="GeneID" id="17264849"/>
<accession>A0A0D3J717</accession>
<name>A0A0D3J717_EMIH1</name>
<dbReference type="EnsemblProtists" id="EOD19302">
    <property type="protein sequence ID" value="EOD19302"/>
    <property type="gene ID" value="EMIHUDRAFT_255670"/>
</dbReference>
<dbReference type="AlphaFoldDB" id="A0A0D3J717"/>
<evidence type="ECO:0000313" key="2">
    <source>
        <dbReference type="Proteomes" id="UP000013827"/>
    </source>
</evidence>
<organism evidence="1 2">
    <name type="scientific">Emiliania huxleyi (strain CCMP1516)</name>
    <dbReference type="NCBI Taxonomy" id="280463"/>
    <lineage>
        <taxon>Eukaryota</taxon>
        <taxon>Haptista</taxon>
        <taxon>Haptophyta</taxon>
        <taxon>Prymnesiophyceae</taxon>
        <taxon>Isochrysidales</taxon>
        <taxon>Noelaerhabdaceae</taxon>
        <taxon>Emiliania</taxon>
    </lineage>
</organism>
<reference evidence="2" key="1">
    <citation type="journal article" date="2013" name="Nature">
        <title>Pan genome of the phytoplankton Emiliania underpins its global distribution.</title>
        <authorList>
            <person name="Read B.A."/>
            <person name="Kegel J."/>
            <person name="Klute M.J."/>
            <person name="Kuo A."/>
            <person name="Lefebvre S.C."/>
            <person name="Maumus F."/>
            <person name="Mayer C."/>
            <person name="Miller J."/>
            <person name="Monier A."/>
            <person name="Salamov A."/>
            <person name="Young J."/>
            <person name="Aguilar M."/>
            <person name="Claverie J.M."/>
            <person name="Frickenhaus S."/>
            <person name="Gonzalez K."/>
            <person name="Herman E.K."/>
            <person name="Lin Y.C."/>
            <person name="Napier J."/>
            <person name="Ogata H."/>
            <person name="Sarno A.F."/>
            <person name="Shmutz J."/>
            <person name="Schroeder D."/>
            <person name="de Vargas C."/>
            <person name="Verret F."/>
            <person name="von Dassow P."/>
            <person name="Valentin K."/>
            <person name="Van de Peer Y."/>
            <person name="Wheeler G."/>
            <person name="Dacks J.B."/>
            <person name="Delwiche C.F."/>
            <person name="Dyhrman S.T."/>
            <person name="Glockner G."/>
            <person name="John U."/>
            <person name="Richards T."/>
            <person name="Worden A.Z."/>
            <person name="Zhang X."/>
            <person name="Grigoriev I.V."/>
            <person name="Allen A.E."/>
            <person name="Bidle K."/>
            <person name="Borodovsky M."/>
            <person name="Bowler C."/>
            <person name="Brownlee C."/>
            <person name="Cock J.M."/>
            <person name="Elias M."/>
            <person name="Gladyshev V.N."/>
            <person name="Groth M."/>
            <person name="Guda C."/>
            <person name="Hadaegh A."/>
            <person name="Iglesias-Rodriguez M.D."/>
            <person name="Jenkins J."/>
            <person name="Jones B.M."/>
            <person name="Lawson T."/>
            <person name="Leese F."/>
            <person name="Lindquist E."/>
            <person name="Lobanov A."/>
            <person name="Lomsadze A."/>
            <person name="Malik S.B."/>
            <person name="Marsh M.E."/>
            <person name="Mackinder L."/>
            <person name="Mock T."/>
            <person name="Mueller-Roeber B."/>
            <person name="Pagarete A."/>
            <person name="Parker M."/>
            <person name="Probert I."/>
            <person name="Quesneville H."/>
            <person name="Raines C."/>
            <person name="Rensing S.A."/>
            <person name="Riano-Pachon D.M."/>
            <person name="Richier S."/>
            <person name="Rokitta S."/>
            <person name="Shiraiwa Y."/>
            <person name="Soanes D.M."/>
            <person name="van der Giezen M."/>
            <person name="Wahlund T.M."/>
            <person name="Williams B."/>
            <person name="Wilson W."/>
            <person name="Wolfe G."/>
            <person name="Wurch L.L."/>
        </authorList>
    </citation>
    <scope>NUCLEOTIDE SEQUENCE</scope>
</reference>
<protein>
    <submittedName>
        <fullName evidence="1">Uncharacterized protein</fullName>
    </submittedName>
</protein>
<evidence type="ECO:0000313" key="1">
    <source>
        <dbReference type="EnsemblProtists" id="EOD19302"/>
    </source>
</evidence>
<keyword evidence="2" id="KW-1185">Reference proteome</keyword>
<dbReference type="KEGG" id="ehx:EMIHUDRAFT_255670"/>
<dbReference type="Proteomes" id="UP000013827">
    <property type="component" value="Unassembled WGS sequence"/>
</dbReference>
<proteinExistence type="predicted"/>
<dbReference type="PaxDb" id="2903-EOD19302"/>
<reference evidence="1" key="2">
    <citation type="submission" date="2024-10" db="UniProtKB">
        <authorList>
            <consortium name="EnsemblProtists"/>
        </authorList>
    </citation>
    <scope>IDENTIFICATION</scope>
</reference>
<sequence length="214" mass="22528">MAFCALAPEPPLAGPLGGLSDWMARMESGLAEARAMREQVLDLELWRASVTREMVSMRNEMAELRAAVARQYLTQKEIEDLIAAASGDFLTRQNIEELISAHIARASALDAAPFATGVQSTDGGACALSWYGDAGRAFLAGSEDGVCKSWELAEPGTRRRNQPPGALVCLGVAQVGEEKGEEKGEVLAIACTAASGICGLADGRVVEVAVPQHG</sequence>
<dbReference type="RefSeq" id="XP_005771731.1">
    <property type="nucleotide sequence ID" value="XM_005771674.1"/>
</dbReference>
<dbReference type="HOGENOM" id="CLU_1291947_0_0_1"/>